<dbReference type="PATRIC" id="fig|1229493.5.peg.6091"/>
<dbReference type="AlphaFoldDB" id="A0A0C1VVY8"/>
<accession>A0A0C1VVY8</accession>
<evidence type="ECO:0000313" key="2">
    <source>
        <dbReference type="Proteomes" id="UP000031586"/>
    </source>
</evidence>
<reference evidence="1 2" key="1">
    <citation type="submission" date="2014-07" db="EMBL/GenBank/DDBJ databases">
        <title>Unique and conserved regions in Vibrio harveyi and related species in comparison with the shrimp pathogen Vibrio harveyi CAIM 1792.</title>
        <authorList>
            <person name="Espinoza-Valles I."/>
            <person name="Vora G."/>
            <person name="Leekitcharoenphon P."/>
            <person name="Ussery D."/>
            <person name="Hoj L."/>
            <person name="Gomez-Gil B."/>
        </authorList>
    </citation>
    <scope>NUCLEOTIDE SEQUENCE [LARGE SCALE GENOMIC DNA]</scope>
    <source>
        <strain evidence="2">CAIM 1854 / LMG 25443</strain>
    </source>
</reference>
<gene>
    <name evidence="1" type="ORF">H735_05020</name>
</gene>
<dbReference type="EMBL" id="JPRD01000009">
    <property type="protein sequence ID" value="KIF54168.1"/>
    <property type="molecule type" value="Genomic_DNA"/>
</dbReference>
<evidence type="ECO:0000313" key="1">
    <source>
        <dbReference type="EMBL" id="KIF54168.1"/>
    </source>
</evidence>
<dbReference type="RefSeq" id="WP_020198016.1">
    <property type="nucleotide sequence ID" value="NZ_BAOH01000190.1"/>
</dbReference>
<dbReference type="Proteomes" id="UP000031586">
    <property type="component" value="Unassembled WGS sequence"/>
</dbReference>
<sequence length="169" mass="19937">MVTFTEKELDAVLNNAVETNPDFLEWFVHQTKFRSGGYKYLWSRSDHPWGTIDFERLDPATNGTVTERRQSETDILVVLEGQDGGRVALHIENKLSDGHFTDYQAEMYSQRAKQWMNKEKFKNYTDFQTILIAPQFFYNNNMEKARLFDCYISHEDIGKYLPKFALERT</sequence>
<organism evidence="1 2">
    <name type="scientific">Vibrio owensii CAIM 1854 = LMG 25443</name>
    <dbReference type="NCBI Taxonomy" id="1229493"/>
    <lineage>
        <taxon>Bacteria</taxon>
        <taxon>Pseudomonadati</taxon>
        <taxon>Pseudomonadota</taxon>
        <taxon>Gammaproteobacteria</taxon>
        <taxon>Vibrionales</taxon>
        <taxon>Vibrionaceae</taxon>
        <taxon>Vibrio</taxon>
    </lineage>
</organism>
<protein>
    <submittedName>
        <fullName evidence="1">Uncharacterized protein</fullName>
    </submittedName>
</protein>
<proteinExistence type="predicted"/>
<name>A0A0C1VVY8_9VIBR</name>
<comment type="caution">
    <text evidence="1">The sequence shown here is derived from an EMBL/GenBank/DDBJ whole genome shotgun (WGS) entry which is preliminary data.</text>
</comment>